<protein>
    <submittedName>
        <fullName evidence="10">Uncharacterized protein</fullName>
    </submittedName>
</protein>
<dbReference type="CDD" id="cd01335">
    <property type="entry name" value="Radical_SAM"/>
    <property type="match status" value="1"/>
</dbReference>
<evidence type="ECO:0000256" key="7">
    <source>
        <dbReference type="ARBA" id="ARBA00023014"/>
    </source>
</evidence>
<dbReference type="InterPro" id="IPR005839">
    <property type="entry name" value="Methylthiotransferase"/>
</dbReference>
<dbReference type="InterPro" id="IPR013848">
    <property type="entry name" value="Methylthiotransferase_N"/>
</dbReference>
<dbReference type="Gene3D" id="3.40.50.12160">
    <property type="entry name" value="Methylthiotransferase, N-terminal domain"/>
    <property type="match status" value="1"/>
</dbReference>
<dbReference type="SFLD" id="SFLDG01082">
    <property type="entry name" value="B12-binding_domain_containing"/>
    <property type="match status" value="1"/>
</dbReference>
<dbReference type="AlphaFoldDB" id="A0A1F7GP12"/>
<keyword evidence="4" id="KW-0949">S-adenosyl-L-methionine</keyword>
<keyword evidence="6" id="KW-0408">Iron</keyword>
<evidence type="ECO:0000256" key="4">
    <source>
        <dbReference type="ARBA" id="ARBA00022691"/>
    </source>
</evidence>
<evidence type="ECO:0000256" key="1">
    <source>
        <dbReference type="ARBA" id="ARBA00001966"/>
    </source>
</evidence>
<gene>
    <name evidence="10" type="ORF">A2866_00080</name>
</gene>
<dbReference type="InterPro" id="IPR006638">
    <property type="entry name" value="Elp3/MiaA/NifB-like_rSAM"/>
</dbReference>
<dbReference type="InterPro" id="IPR020612">
    <property type="entry name" value="Methylthiotransferase_CS"/>
</dbReference>
<dbReference type="InterPro" id="IPR058240">
    <property type="entry name" value="rSAM_sf"/>
</dbReference>
<evidence type="ECO:0000256" key="5">
    <source>
        <dbReference type="ARBA" id="ARBA00022723"/>
    </source>
</evidence>
<feature type="domain" description="MTTase N-terminal" evidence="8">
    <location>
        <begin position="2"/>
        <end position="126"/>
    </location>
</feature>
<dbReference type="InterPro" id="IPR023404">
    <property type="entry name" value="rSAM_horseshoe"/>
</dbReference>
<dbReference type="PANTHER" id="PTHR11918">
    <property type="entry name" value="RADICAL SAM PROTEINS"/>
    <property type="match status" value="1"/>
</dbReference>
<dbReference type="PROSITE" id="PS51449">
    <property type="entry name" value="MTTASE_N"/>
    <property type="match status" value="1"/>
</dbReference>
<keyword evidence="3" id="KW-0808">Transferase</keyword>
<dbReference type="PANTHER" id="PTHR11918:SF45">
    <property type="entry name" value="THREONYLCARBAMOYLADENOSINE TRNA METHYLTHIOTRANSFERASE"/>
    <property type="match status" value="1"/>
</dbReference>
<dbReference type="GO" id="GO:0051539">
    <property type="term" value="F:4 iron, 4 sulfur cluster binding"/>
    <property type="evidence" value="ECO:0007669"/>
    <property type="project" value="UniProtKB-KW"/>
</dbReference>
<feature type="domain" description="Radical SAM core" evidence="9">
    <location>
        <begin position="143"/>
        <end position="378"/>
    </location>
</feature>
<dbReference type="GO" id="GO:0035598">
    <property type="term" value="F:tRNA (N(6)-L-threonylcarbamoyladenosine(37)-C(2))-methylthiotransferase activity"/>
    <property type="evidence" value="ECO:0007669"/>
    <property type="project" value="TreeGrafter"/>
</dbReference>
<comment type="cofactor">
    <cofactor evidence="1">
        <name>[4Fe-4S] cluster</name>
        <dbReference type="ChEBI" id="CHEBI:49883"/>
    </cofactor>
</comment>
<dbReference type="Pfam" id="PF04055">
    <property type="entry name" value="Radical_SAM"/>
    <property type="match status" value="1"/>
</dbReference>
<evidence type="ECO:0000313" key="10">
    <source>
        <dbReference type="EMBL" id="OGK20262.1"/>
    </source>
</evidence>
<dbReference type="PROSITE" id="PS01278">
    <property type="entry name" value="MTTASE_RADICAL"/>
    <property type="match status" value="1"/>
</dbReference>
<keyword evidence="5" id="KW-0479">Metal-binding</keyword>
<proteinExistence type="predicted"/>
<dbReference type="SFLD" id="SFLDS00029">
    <property type="entry name" value="Radical_SAM"/>
    <property type="match status" value="1"/>
</dbReference>
<dbReference type="GO" id="GO:0046872">
    <property type="term" value="F:metal ion binding"/>
    <property type="evidence" value="ECO:0007669"/>
    <property type="project" value="UniProtKB-KW"/>
</dbReference>
<comment type="caution">
    <text evidence="10">The sequence shown here is derived from an EMBL/GenBank/DDBJ whole genome shotgun (WGS) entry which is preliminary data.</text>
</comment>
<reference evidence="10 11" key="1">
    <citation type="journal article" date="2016" name="Nat. Commun.">
        <title>Thousands of microbial genomes shed light on interconnected biogeochemical processes in an aquifer system.</title>
        <authorList>
            <person name="Anantharaman K."/>
            <person name="Brown C.T."/>
            <person name="Hug L.A."/>
            <person name="Sharon I."/>
            <person name="Castelle C.J."/>
            <person name="Probst A.J."/>
            <person name="Thomas B.C."/>
            <person name="Singh A."/>
            <person name="Wilkins M.J."/>
            <person name="Karaoz U."/>
            <person name="Brodie E.L."/>
            <person name="Williams K.H."/>
            <person name="Hubbard S.S."/>
            <person name="Banfield J.F."/>
        </authorList>
    </citation>
    <scope>NUCLEOTIDE SEQUENCE [LARGE SCALE GENOMIC DNA]</scope>
</reference>
<name>A0A1F7GP12_9BACT</name>
<organism evidence="10 11">
    <name type="scientific">Candidatus Roizmanbacteria bacterium RIFCSPHIGHO2_01_FULL_39_8</name>
    <dbReference type="NCBI Taxonomy" id="1802033"/>
    <lineage>
        <taxon>Bacteria</taxon>
        <taxon>Candidatus Roizmaniibacteriota</taxon>
    </lineage>
</organism>
<dbReference type="InterPro" id="IPR007197">
    <property type="entry name" value="rSAM"/>
</dbReference>
<dbReference type="Pfam" id="PF00919">
    <property type="entry name" value="UPF0004"/>
    <property type="match status" value="1"/>
</dbReference>
<dbReference type="SMART" id="SM00729">
    <property type="entry name" value="Elp3"/>
    <property type="match status" value="1"/>
</dbReference>
<evidence type="ECO:0000256" key="2">
    <source>
        <dbReference type="ARBA" id="ARBA00022485"/>
    </source>
</evidence>
<dbReference type="Proteomes" id="UP000177026">
    <property type="component" value="Unassembled WGS sequence"/>
</dbReference>
<dbReference type="InterPro" id="IPR038135">
    <property type="entry name" value="Methylthiotransferase_N_sf"/>
</dbReference>
<evidence type="ECO:0000259" key="8">
    <source>
        <dbReference type="PROSITE" id="PS51449"/>
    </source>
</evidence>
<keyword evidence="7" id="KW-0411">Iron-sulfur</keyword>
<dbReference type="PROSITE" id="PS51918">
    <property type="entry name" value="RADICAL_SAM"/>
    <property type="match status" value="1"/>
</dbReference>
<dbReference type="SUPFAM" id="SSF102114">
    <property type="entry name" value="Radical SAM enzymes"/>
    <property type="match status" value="1"/>
</dbReference>
<dbReference type="Gene3D" id="3.80.30.20">
    <property type="entry name" value="tm_1862 like domain"/>
    <property type="match status" value="1"/>
</dbReference>
<dbReference type="EMBL" id="MFZI01000038">
    <property type="protein sequence ID" value="OGK20262.1"/>
    <property type="molecule type" value="Genomic_DNA"/>
</dbReference>
<evidence type="ECO:0000313" key="11">
    <source>
        <dbReference type="Proteomes" id="UP000177026"/>
    </source>
</evidence>
<keyword evidence="2" id="KW-0004">4Fe-4S</keyword>
<evidence type="ECO:0000256" key="3">
    <source>
        <dbReference type="ARBA" id="ARBA00022679"/>
    </source>
</evidence>
<evidence type="ECO:0000256" key="6">
    <source>
        <dbReference type="ARBA" id="ARBA00023004"/>
    </source>
</evidence>
<dbReference type="NCBIfam" id="TIGR00089">
    <property type="entry name" value="MiaB/RimO family radical SAM methylthiotransferase"/>
    <property type="match status" value="1"/>
</dbReference>
<evidence type="ECO:0000259" key="9">
    <source>
        <dbReference type="PROSITE" id="PS51918"/>
    </source>
</evidence>
<sequence>MKTFRTFSFGCRVNQAEEEEIQKKMLQSGFSWAEKEPDIMIVNTCAVTEKAEREARQFVYNIKRESPNTFLVTTGCALTNWQSRSAGLKASLAGQKDALLGRLPIDFSVDNVNKEYLVELISHKFNVKRLTFNIKKNLHQDKYISSGRYLLKIQDGCHRFCTFCIVPYLRGLPKSSRISSIVEKINHLPKHMKEVVLTAINTEAFGKETGETFIDLVKTVLEKTKIERLSFGSIHPWSINQDFLKFYRDVAGENRLIDFFHIPLQSGSDKMLQLMKRNYKRKEIEEKLFEIQKINPYALIGTDVIVGFLEETDKDFEDTYEFLKKVPISKFHVFRFSKKKKTAAYYMAKRLPEPTPTQKQARSKRLIQLSQRKYAQFQASLIGKTFSCLLLPQYNHGQEGLLSNQVPIFVHEKEKNNSFKLHSVLVESVKKTRLIGKLLD</sequence>
<accession>A0A1F7GP12</accession>